<name>A0A2I0CQ69_9PSED</name>
<dbReference type="InterPro" id="IPR018062">
    <property type="entry name" value="HTH_AraC-typ_CS"/>
</dbReference>
<feature type="chain" id="PRO_5014123642" evidence="4">
    <location>
        <begin position="21"/>
        <end position="319"/>
    </location>
</feature>
<dbReference type="SMART" id="SM00342">
    <property type="entry name" value="HTH_ARAC"/>
    <property type="match status" value="1"/>
</dbReference>
<proteinExistence type="predicted"/>
<dbReference type="InterPro" id="IPR052158">
    <property type="entry name" value="INH-QAR"/>
</dbReference>
<evidence type="ECO:0000256" key="4">
    <source>
        <dbReference type="SAM" id="SignalP"/>
    </source>
</evidence>
<dbReference type="SUPFAM" id="SSF46689">
    <property type="entry name" value="Homeodomain-like"/>
    <property type="match status" value="2"/>
</dbReference>
<keyword evidence="2" id="KW-0238">DNA-binding</keyword>
<dbReference type="Proteomes" id="UP000242861">
    <property type="component" value="Unassembled WGS sequence"/>
</dbReference>
<comment type="caution">
    <text evidence="6">The sequence shown here is derived from an EMBL/GenBank/DDBJ whole genome shotgun (WGS) entry which is preliminary data.</text>
</comment>
<reference evidence="7" key="1">
    <citation type="submission" date="2017-12" db="EMBL/GenBank/DDBJ databases">
        <authorList>
            <person name="Yu X.-Y."/>
        </authorList>
    </citation>
    <scope>NUCLEOTIDE SEQUENCE [LARGE SCALE GENOMIC DNA]</scope>
    <source>
        <strain evidence="7">ZYSR67-Z</strain>
    </source>
</reference>
<evidence type="ECO:0000256" key="3">
    <source>
        <dbReference type="ARBA" id="ARBA00023163"/>
    </source>
</evidence>
<dbReference type="GO" id="GO:0009893">
    <property type="term" value="P:positive regulation of metabolic process"/>
    <property type="evidence" value="ECO:0007669"/>
    <property type="project" value="UniProtKB-ARBA"/>
</dbReference>
<dbReference type="PROSITE" id="PS00041">
    <property type="entry name" value="HTH_ARAC_FAMILY_1"/>
    <property type="match status" value="1"/>
</dbReference>
<dbReference type="PROSITE" id="PS01124">
    <property type="entry name" value="HTH_ARAC_FAMILY_2"/>
    <property type="match status" value="1"/>
</dbReference>
<dbReference type="InterPro" id="IPR009057">
    <property type="entry name" value="Homeodomain-like_sf"/>
</dbReference>
<dbReference type="InterPro" id="IPR018060">
    <property type="entry name" value="HTH_AraC"/>
</dbReference>
<dbReference type="PANTHER" id="PTHR43130:SF3">
    <property type="entry name" value="HTH-TYPE TRANSCRIPTIONAL REGULATOR RV1931C"/>
    <property type="match status" value="1"/>
</dbReference>
<feature type="domain" description="HTH araC/xylS-type" evidence="5">
    <location>
        <begin position="214"/>
        <end position="312"/>
    </location>
</feature>
<dbReference type="GO" id="GO:0003700">
    <property type="term" value="F:DNA-binding transcription factor activity"/>
    <property type="evidence" value="ECO:0007669"/>
    <property type="project" value="InterPro"/>
</dbReference>
<keyword evidence="3" id="KW-0804">Transcription</keyword>
<evidence type="ECO:0000313" key="7">
    <source>
        <dbReference type="Proteomes" id="UP000242861"/>
    </source>
</evidence>
<protein>
    <submittedName>
        <fullName evidence="6">Transcriptional regulator</fullName>
    </submittedName>
</protein>
<dbReference type="AlphaFoldDB" id="A0A2I0CQ69"/>
<dbReference type="GO" id="GO:0043565">
    <property type="term" value="F:sequence-specific DNA binding"/>
    <property type="evidence" value="ECO:0007669"/>
    <property type="project" value="InterPro"/>
</dbReference>
<accession>A0A2I0CQ69</accession>
<dbReference type="RefSeq" id="WP_101193451.1">
    <property type="nucleotide sequence ID" value="NZ_PIYS01000015.1"/>
</dbReference>
<dbReference type="EMBL" id="PIYS01000015">
    <property type="protein sequence ID" value="PKF71259.1"/>
    <property type="molecule type" value="Genomic_DNA"/>
</dbReference>
<evidence type="ECO:0000313" key="6">
    <source>
        <dbReference type="EMBL" id="PKF71259.1"/>
    </source>
</evidence>
<dbReference type="Gene3D" id="3.40.50.880">
    <property type="match status" value="1"/>
</dbReference>
<organism evidence="6 7">
    <name type="scientific">Pseudomonas fluvialis</name>
    <dbReference type="NCBI Taxonomy" id="1793966"/>
    <lineage>
        <taxon>Bacteria</taxon>
        <taxon>Pseudomonadati</taxon>
        <taxon>Pseudomonadota</taxon>
        <taxon>Gammaproteobacteria</taxon>
        <taxon>Pseudomonadales</taxon>
        <taxon>Pseudomonadaceae</taxon>
        <taxon>Pseudomonas</taxon>
    </lineage>
</organism>
<dbReference type="Gene3D" id="1.10.10.60">
    <property type="entry name" value="Homeodomain-like"/>
    <property type="match status" value="1"/>
</dbReference>
<evidence type="ECO:0000259" key="5">
    <source>
        <dbReference type="PROSITE" id="PS01124"/>
    </source>
</evidence>
<keyword evidence="1" id="KW-0805">Transcription regulation</keyword>
<evidence type="ECO:0000256" key="2">
    <source>
        <dbReference type="ARBA" id="ARBA00023125"/>
    </source>
</evidence>
<feature type="signal peptide" evidence="4">
    <location>
        <begin position="1"/>
        <end position="20"/>
    </location>
</feature>
<dbReference type="InterPro" id="IPR029062">
    <property type="entry name" value="Class_I_gatase-like"/>
</dbReference>
<keyword evidence="4" id="KW-0732">Signal</keyword>
<dbReference type="SUPFAM" id="SSF52317">
    <property type="entry name" value="Class I glutamine amidotransferase-like"/>
    <property type="match status" value="1"/>
</dbReference>
<gene>
    <name evidence="6" type="ORF">CW360_08895</name>
</gene>
<dbReference type="Pfam" id="PF12833">
    <property type="entry name" value="HTH_18"/>
    <property type="match status" value="1"/>
</dbReference>
<sequence>MLSVCLYVCPHTVLSSLAQAYECFQLANQLSAQPLFKLQRFSQDGQPVRLAYALLDVEGGLEVAETAHLVMLPATGSDQATVRQANGTLLNWLARRPTEQGLASLCSSAFLLAEAGQLDGCQATTHWALAGQFRQRYPQVQLRSQQLFCASGQRFSSAGAQAAVDLCLHLVELHGGPWLAEQVAGALVVERQRGSQSRLQPLLPSPRQDDPALLELLRWLQPRYAEPIDLANMAARLHCSPRTLLRRFRHATGLTPLAYLQRLRILAAQQALRHPGTRLEDIASAVGYADRASFSRLFKHVCAETPAAYRRRLTAASRP</sequence>
<evidence type="ECO:0000256" key="1">
    <source>
        <dbReference type="ARBA" id="ARBA00023015"/>
    </source>
</evidence>
<dbReference type="PANTHER" id="PTHR43130">
    <property type="entry name" value="ARAC-FAMILY TRANSCRIPTIONAL REGULATOR"/>
    <property type="match status" value="1"/>
</dbReference>